<dbReference type="Gene3D" id="1.10.260.40">
    <property type="entry name" value="lambda repressor-like DNA-binding domains"/>
    <property type="match status" value="1"/>
</dbReference>
<dbReference type="InterPro" id="IPR001387">
    <property type="entry name" value="Cro/C1-type_HTH"/>
</dbReference>
<dbReference type="SMART" id="SM00530">
    <property type="entry name" value="HTH_XRE"/>
    <property type="match status" value="1"/>
</dbReference>
<dbReference type="RefSeq" id="WP_250195760.1">
    <property type="nucleotide sequence ID" value="NZ_CP097635.1"/>
</dbReference>
<dbReference type="Pfam" id="PF01381">
    <property type="entry name" value="HTH_3"/>
    <property type="match status" value="1"/>
</dbReference>
<evidence type="ECO:0000313" key="3">
    <source>
        <dbReference type="Proteomes" id="UP001056201"/>
    </source>
</evidence>
<dbReference type="SUPFAM" id="SSF47413">
    <property type="entry name" value="lambda repressor-like DNA-binding domains"/>
    <property type="match status" value="1"/>
</dbReference>
<dbReference type="Proteomes" id="UP001056201">
    <property type="component" value="Chromosome 1"/>
</dbReference>
<proteinExistence type="predicted"/>
<reference evidence="2" key="1">
    <citation type="submission" date="2022-05" db="EMBL/GenBank/DDBJ databases">
        <title>An RpoN-dependent PEP-CTERM gene is involved in floc formation of an Aquincola tertiaricarbonis strain.</title>
        <authorList>
            <person name="Qiu D."/>
            <person name="Xia M."/>
        </authorList>
    </citation>
    <scope>NUCLEOTIDE SEQUENCE</scope>
    <source>
        <strain evidence="2">RN12</strain>
    </source>
</reference>
<keyword evidence="3" id="KW-1185">Reference proteome</keyword>
<protein>
    <submittedName>
        <fullName evidence="2">Helix-turn-helix transcriptional regulator</fullName>
    </submittedName>
</protein>
<accession>A0ABY4S6I6</accession>
<organism evidence="2 3">
    <name type="scientific">Aquincola tertiaricarbonis</name>
    <dbReference type="NCBI Taxonomy" id="391953"/>
    <lineage>
        <taxon>Bacteria</taxon>
        <taxon>Pseudomonadati</taxon>
        <taxon>Pseudomonadota</taxon>
        <taxon>Betaproteobacteria</taxon>
        <taxon>Burkholderiales</taxon>
        <taxon>Sphaerotilaceae</taxon>
        <taxon>Aquincola</taxon>
    </lineage>
</organism>
<dbReference type="EMBL" id="CP097635">
    <property type="protein sequence ID" value="URI07526.1"/>
    <property type="molecule type" value="Genomic_DNA"/>
</dbReference>
<name>A0ABY4S6I6_AQUTE</name>
<dbReference type="PROSITE" id="PS50943">
    <property type="entry name" value="HTH_CROC1"/>
    <property type="match status" value="1"/>
</dbReference>
<evidence type="ECO:0000259" key="1">
    <source>
        <dbReference type="PROSITE" id="PS50943"/>
    </source>
</evidence>
<dbReference type="CDD" id="cd00093">
    <property type="entry name" value="HTH_XRE"/>
    <property type="match status" value="1"/>
</dbReference>
<evidence type="ECO:0000313" key="2">
    <source>
        <dbReference type="EMBL" id="URI07526.1"/>
    </source>
</evidence>
<feature type="domain" description="HTH cro/C1-type" evidence="1">
    <location>
        <begin position="55"/>
        <end position="108"/>
    </location>
</feature>
<sequence>MNARTEFQVIFGQDGKPAFVVVPYEQFRRMKGGFTQGTVPNEVVDLSFERGVSAMAAWREHLGLTQAEVAGRIGISQAAYAQMERVKQPRKATLAKVADALGLEVEQLRW</sequence>
<dbReference type="InterPro" id="IPR010982">
    <property type="entry name" value="Lambda_DNA-bd_dom_sf"/>
</dbReference>
<gene>
    <name evidence="2" type="ORF">MW290_02575</name>
</gene>